<evidence type="ECO:0000313" key="19">
    <source>
        <dbReference type="EMBL" id="QIA09080.1"/>
    </source>
</evidence>
<feature type="binding site" evidence="13">
    <location>
        <position position="523"/>
    </location>
    <ligand>
        <name>substrate</name>
    </ligand>
</feature>
<evidence type="ECO:0000313" key="20">
    <source>
        <dbReference type="Proteomes" id="UP000474630"/>
    </source>
</evidence>
<evidence type="ECO:0000256" key="16">
    <source>
        <dbReference type="PIRSR" id="PIRSR605478-5"/>
    </source>
</evidence>
<dbReference type="KEGG" id="drc:G0Q07_15765"/>
<feature type="active site" description="Proton donor" evidence="12">
    <location>
        <position position="414"/>
    </location>
</feature>
<dbReference type="InterPro" id="IPR020826">
    <property type="entry name" value="Transketolase_BS"/>
</dbReference>
<dbReference type="GO" id="GO:0009052">
    <property type="term" value="P:pentose-phosphate shunt, non-oxidative branch"/>
    <property type="evidence" value="ECO:0007669"/>
    <property type="project" value="UniProtKB-ARBA"/>
</dbReference>
<evidence type="ECO:0000256" key="10">
    <source>
        <dbReference type="ARBA" id="ARBA00049473"/>
    </source>
</evidence>
<dbReference type="Pfam" id="PF22613">
    <property type="entry name" value="Transketolase_C_1"/>
    <property type="match status" value="1"/>
</dbReference>
<dbReference type="SMART" id="SM00861">
    <property type="entry name" value="Transket_pyr"/>
    <property type="match status" value="1"/>
</dbReference>
<comment type="cofactor">
    <cofactor evidence="17">
        <name>Mg(2+)</name>
        <dbReference type="ChEBI" id="CHEBI:18420"/>
    </cofactor>
    <cofactor evidence="17">
        <name>Ca(2+)</name>
        <dbReference type="ChEBI" id="CHEBI:29108"/>
    </cofactor>
    <cofactor evidence="17">
        <name>Mn(2+)</name>
        <dbReference type="ChEBI" id="CHEBI:29035"/>
    </cofactor>
    <cofactor evidence="17">
        <name>Co(2+)</name>
        <dbReference type="ChEBI" id="CHEBI:48828"/>
    </cofactor>
    <text evidence="17">Binds 1 Mg(2+) ion per subunit. Can also utilize other divalent metal cations, such as Ca(2+), Mn(2+) and Co(2+).</text>
</comment>
<evidence type="ECO:0000256" key="4">
    <source>
        <dbReference type="ARBA" id="ARBA00011738"/>
    </source>
</evidence>
<evidence type="ECO:0000256" key="11">
    <source>
        <dbReference type="NCBIfam" id="TIGR00232"/>
    </source>
</evidence>
<evidence type="ECO:0000256" key="17">
    <source>
        <dbReference type="RuleBase" id="RU004996"/>
    </source>
</evidence>
<evidence type="ECO:0000256" key="3">
    <source>
        <dbReference type="ARBA" id="ARBA00007131"/>
    </source>
</evidence>
<feature type="binding site" evidence="15">
    <location>
        <position position="190"/>
    </location>
    <ligand>
        <name>Mg(2+)</name>
        <dbReference type="ChEBI" id="CHEBI:18420"/>
    </ligand>
</feature>
<feature type="binding site" evidence="13">
    <location>
        <position position="476"/>
    </location>
    <ligand>
        <name>substrate</name>
    </ligand>
</feature>
<dbReference type="InterPro" id="IPR055152">
    <property type="entry name" value="Transketolase-like_C_2"/>
</dbReference>
<feature type="binding site" evidence="15">
    <location>
        <position position="188"/>
    </location>
    <ligand>
        <name>Mg(2+)</name>
        <dbReference type="ChEBI" id="CHEBI:18420"/>
    </ligand>
</feature>
<keyword evidence="8 15" id="KW-0460">Magnesium</keyword>
<feature type="binding site" evidence="13">
    <location>
        <position position="360"/>
    </location>
    <ligand>
        <name>substrate</name>
    </ligand>
</feature>
<evidence type="ECO:0000256" key="14">
    <source>
        <dbReference type="PIRSR" id="PIRSR605478-3"/>
    </source>
</evidence>
<dbReference type="AlphaFoldDB" id="A0A6C0RFA1"/>
<dbReference type="CDD" id="cd02012">
    <property type="entry name" value="TPP_TK"/>
    <property type="match status" value="1"/>
</dbReference>
<dbReference type="InterPro" id="IPR049557">
    <property type="entry name" value="Transketolase_CS"/>
</dbReference>
<protein>
    <recommendedName>
        <fullName evidence="5 11">Transketolase</fullName>
        <ecNumber evidence="5 11">2.2.1.1</ecNumber>
    </recommendedName>
</protein>
<comment type="catalytic activity">
    <reaction evidence="10 17">
        <text>D-sedoheptulose 7-phosphate + D-glyceraldehyde 3-phosphate = aldehydo-D-ribose 5-phosphate + D-xylulose 5-phosphate</text>
        <dbReference type="Rhea" id="RHEA:10508"/>
        <dbReference type="ChEBI" id="CHEBI:57483"/>
        <dbReference type="ChEBI" id="CHEBI:57737"/>
        <dbReference type="ChEBI" id="CHEBI:58273"/>
        <dbReference type="ChEBI" id="CHEBI:59776"/>
        <dbReference type="EC" id="2.2.1.1"/>
    </reaction>
</comment>
<dbReference type="NCBIfam" id="TIGR00232">
    <property type="entry name" value="tktlase_bact"/>
    <property type="match status" value="1"/>
</dbReference>
<feature type="binding site" evidence="14">
    <location>
        <begin position="117"/>
        <end position="119"/>
    </location>
    <ligand>
        <name>thiamine diphosphate</name>
        <dbReference type="ChEBI" id="CHEBI:58937"/>
    </ligand>
</feature>
<comment type="cofactor">
    <cofactor evidence="15">
        <name>Mg(2+)</name>
        <dbReference type="ChEBI" id="CHEBI:18420"/>
    </cofactor>
    <text evidence="15">Binds 1 Mg(2+) ion per subunit. Can also utilize other divalent metal cations, such as Ca(2+), Mn(2+) and Co(2+).</text>
</comment>
<feature type="binding site" evidence="14">
    <location>
        <position position="159"/>
    </location>
    <ligand>
        <name>thiamine diphosphate</name>
        <dbReference type="ChEBI" id="CHEBI:58937"/>
    </ligand>
</feature>
<dbReference type="FunFam" id="3.40.50.970:FF:000003">
    <property type="entry name" value="Transketolase"/>
    <property type="match status" value="1"/>
</dbReference>
<dbReference type="CDD" id="cd07033">
    <property type="entry name" value="TPP_PYR_DXS_TK_like"/>
    <property type="match status" value="1"/>
</dbReference>
<feature type="binding site" evidence="13">
    <location>
        <position position="265"/>
    </location>
    <ligand>
        <name>substrate</name>
    </ligand>
</feature>
<evidence type="ECO:0000256" key="12">
    <source>
        <dbReference type="PIRSR" id="PIRSR605478-1"/>
    </source>
</evidence>
<evidence type="ECO:0000256" key="7">
    <source>
        <dbReference type="ARBA" id="ARBA00022723"/>
    </source>
</evidence>
<dbReference type="SUPFAM" id="SSF52922">
    <property type="entry name" value="TK C-terminal domain-like"/>
    <property type="match status" value="1"/>
</dbReference>
<feature type="binding site" evidence="13">
    <location>
        <position position="387"/>
    </location>
    <ligand>
        <name>substrate</name>
    </ligand>
</feature>
<dbReference type="PROSITE" id="PS00801">
    <property type="entry name" value="TRANSKETOLASE_1"/>
    <property type="match status" value="1"/>
</dbReference>
<keyword evidence="6 17" id="KW-0808">Transferase</keyword>
<dbReference type="InterPro" id="IPR005475">
    <property type="entry name" value="Transketolase-like_Pyr-bd"/>
</dbReference>
<feature type="binding site" evidence="13">
    <location>
        <position position="472"/>
    </location>
    <ligand>
        <name>substrate</name>
    </ligand>
</feature>
<evidence type="ECO:0000256" key="8">
    <source>
        <dbReference type="ARBA" id="ARBA00022842"/>
    </source>
</evidence>
<dbReference type="GO" id="GO:0004802">
    <property type="term" value="F:transketolase activity"/>
    <property type="evidence" value="ECO:0007669"/>
    <property type="project" value="UniProtKB-UniRule"/>
</dbReference>
<dbReference type="PANTHER" id="PTHR43522:SF2">
    <property type="entry name" value="TRANSKETOLASE 1-RELATED"/>
    <property type="match status" value="1"/>
</dbReference>
<dbReference type="Gene3D" id="3.40.50.970">
    <property type="match status" value="2"/>
</dbReference>
<dbReference type="PROSITE" id="PS00802">
    <property type="entry name" value="TRANSKETOLASE_2"/>
    <property type="match status" value="1"/>
</dbReference>
<dbReference type="InterPro" id="IPR029061">
    <property type="entry name" value="THDP-binding"/>
</dbReference>
<dbReference type="SUPFAM" id="SSF52518">
    <property type="entry name" value="Thiamin diphosphate-binding fold (THDP-binding)"/>
    <property type="match status" value="2"/>
</dbReference>
<gene>
    <name evidence="19" type="primary">tkt</name>
    <name evidence="19" type="ORF">G0Q07_15765</name>
</gene>
<evidence type="ECO:0000256" key="15">
    <source>
        <dbReference type="PIRSR" id="PIRSR605478-4"/>
    </source>
</evidence>
<organism evidence="19 20">
    <name type="scientific">Draconibacterium halophilum</name>
    <dbReference type="NCBI Taxonomy" id="2706887"/>
    <lineage>
        <taxon>Bacteria</taxon>
        <taxon>Pseudomonadati</taxon>
        <taxon>Bacteroidota</taxon>
        <taxon>Bacteroidia</taxon>
        <taxon>Marinilabiliales</taxon>
        <taxon>Prolixibacteraceae</taxon>
        <taxon>Draconibacterium</taxon>
    </lineage>
</organism>
<feature type="site" description="Important for catalytic activity" evidence="16">
    <location>
        <position position="29"/>
    </location>
</feature>
<comment type="cofactor">
    <cofactor evidence="14">
        <name>thiamine diphosphate</name>
        <dbReference type="ChEBI" id="CHEBI:58937"/>
    </cofactor>
    <text evidence="14">Binds 1 thiamine pyrophosphate per subunit. During the reaction, the substrate forms a covalent intermediate with the cofactor.</text>
</comment>
<keyword evidence="20" id="KW-1185">Reference proteome</keyword>
<evidence type="ECO:0000256" key="5">
    <source>
        <dbReference type="ARBA" id="ARBA00013152"/>
    </source>
</evidence>
<dbReference type="PANTHER" id="PTHR43522">
    <property type="entry name" value="TRANSKETOLASE"/>
    <property type="match status" value="1"/>
</dbReference>
<feature type="binding site" evidence="15">
    <location>
        <position position="158"/>
    </location>
    <ligand>
        <name>Mg(2+)</name>
        <dbReference type="ChEBI" id="CHEBI:18420"/>
    </ligand>
</feature>
<dbReference type="InterPro" id="IPR005478">
    <property type="entry name" value="Transketolase_bac-like"/>
</dbReference>
<dbReference type="FunFam" id="3.40.50.970:FF:000004">
    <property type="entry name" value="Transketolase"/>
    <property type="match status" value="1"/>
</dbReference>
<dbReference type="GO" id="GO:0046872">
    <property type="term" value="F:metal ion binding"/>
    <property type="evidence" value="ECO:0007669"/>
    <property type="project" value="UniProtKB-KW"/>
</dbReference>
<dbReference type="Pfam" id="PF00456">
    <property type="entry name" value="Transketolase_N"/>
    <property type="match status" value="1"/>
</dbReference>
<evidence type="ECO:0000259" key="18">
    <source>
        <dbReference type="SMART" id="SM00861"/>
    </source>
</evidence>
<comment type="function">
    <text evidence="17">Catalyzes the transfer of a two-carbon ketol group from a ketose donor to an aldose acceptor, via a covalent intermediate with the cofactor thiamine pyrophosphate.</text>
</comment>
<feature type="domain" description="Transketolase-like pyrimidine-binding" evidence="18">
    <location>
        <begin position="357"/>
        <end position="528"/>
    </location>
</feature>
<dbReference type="InterPro" id="IPR009014">
    <property type="entry name" value="Transketo_C/PFOR_II"/>
</dbReference>
<keyword evidence="9 14" id="KW-0786">Thiamine pyrophosphate</keyword>
<evidence type="ECO:0000256" key="2">
    <source>
        <dbReference type="ARBA" id="ARBA00001941"/>
    </source>
</evidence>
<evidence type="ECO:0000256" key="13">
    <source>
        <dbReference type="PIRSR" id="PIRSR605478-2"/>
    </source>
</evidence>
<accession>A0A6C0RFA1</accession>
<reference evidence="19 20" key="1">
    <citation type="submission" date="2020-02" db="EMBL/GenBank/DDBJ databases">
        <title>Genome sequencing for Draconibacterium sp. strain M1.</title>
        <authorList>
            <person name="Park S.-J."/>
        </authorList>
    </citation>
    <scope>NUCLEOTIDE SEQUENCE [LARGE SCALE GENOMIC DNA]</scope>
    <source>
        <strain evidence="19 20">M1</strain>
    </source>
</reference>
<comment type="similarity">
    <text evidence="3 17">Belongs to the transketolase family.</text>
</comment>
<feature type="site" description="Important for catalytic activity" evidence="16">
    <location>
        <position position="265"/>
    </location>
</feature>
<dbReference type="Proteomes" id="UP000474630">
    <property type="component" value="Chromosome"/>
</dbReference>
<feature type="binding site" evidence="14">
    <location>
        <position position="69"/>
    </location>
    <ligand>
        <name>thiamine diphosphate</name>
        <dbReference type="ChEBI" id="CHEBI:58937"/>
    </ligand>
</feature>
<name>A0A6C0RFA1_9BACT</name>
<feature type="binding site" evidence="14">
    <location>
        <position position="440"/>
    </location>
    <ligand>
        <name>thiamine diphosphate</name>
        <dbReference type="ChEBI" id="CHEBI:58937"/>
    </ligand>
</feature>
<evidence type="ECO:0000256" key="9">
    <source>
        <dbReference type="ARBA" id="ARBA00023052"/>
    </source>
</evidence>
<feature type="binding site" evidence="13">
    <location>
        <position position="464"/>
    </location>
    <ligand>
        <name>substrate</name>
    </ligand>
</feature>
<dbReference type="Pfam" id="PF02779">
    <property type="entry name" value="Transket_pyr"/>
    <property type="match status" value="1"/>
</dbReference>
<evidence type="ECO:0000256" key="1">
    <source>
        <dbReference type="ARBA" id="ARBA00001913"/>
    </source>
</evidence>
<dbReference type="InterPro" id="IPR033247">
    <property type="entry name" value="Transketolase_fam"/>
</dbReference>
<dbReference type="EMBL" id="CP048409">
    <property type="protein sequence ID" value="QIA09080.1"/>
    <property type="molecule type" value="Genomic_DNA"/>
</dbReference>
<dbReference type="InterPro" id="IPR005474">
    <property type="entry name" value="Transketolase_N"/>
</dbReference>
<feature type="binding site" evidence="14">
    <location>
        <position position="265"/>
    </location>
    <ligand>
        <name>thiamine diphosphate</name>
        <dbReference type="ChEBI" id="CHEBI:58937"/>
    </ligand>
</feature>
<comment type="cofactor">
    <cofactor evidence="1">
        <name>Ca(2+)</name>
        <dbReference type="ChEBI" id="CHEBI:29108"/>
    </cofactor>
</comment>
<comment type="cofactor">
    <cofactor evidence="2">
        <name>Co(2+)</name>
        <dbReference type="ChEBI" id="CHEBI:48828"/>
    </cofactor>
</comment>
<dbReference type="EC" id="2.2.1.1" evidence="5 11"/>
<evidence type="ECO:0000256" key="6">
    <source>
        <dbReference type="ARBA" id="ARBA00022679"/>
    </source>
</evidence>
<keyword evidence="17" id="KW-0106">Calcium</keyword>
<dbReference type="GO" id="GO:0005829">
    <property type="term" value="C:cytosol"/>
    <property type="evidence" value="ECO:0007669"/>
    <property type="project" value="TreeGrafter"/>
</dbReference>
<proteinExistence type="inferred from homology"/>
<dbReference type="Gene3D" id="3.40.50.920">
    <property type="match status" value="1"/>
</dbReference>
<dbReference type="RefSeq" id="WP_163347947.1">
    <property type="nucleotide sequence ID" value="NZ_CP048409.1"/>
</dbReference>
<keyword evidence="7 15" id="KW-0479">Metal-binding</keyword>
<dbReference type="FunFam" id="3.40.50.920:FF:000003">
    <property type="entry name" value="Transketolase"/>
    <property type="match status" value="1"/>
</dbReference>
<sequence>MKKDNIETRSINTIRTLAMDAVQKAGSGHPGTAMSLAPAAYVLWNNIMKYNPKNPHWFNRDRFVLSSGHASIIQYAMLHLTGYPLSLNDLKDLRQWGSKTPGHPEYGLTEGIETTTGPLGQGFMTAVGMAMAEAHLASRFNKPDAPIIDHHVYGFCSDGDLMEGASSEAASLAGHFGLGKLIFLYDDNHISIDGDTEVTYSDDVKKRFEGYHWHVQDLGESANDTEKITKAYEAAQQEKDKPSLIILRTHIAYGAPNAQDTAAAHGSALGEDEVKATKKAYGWPEDKSFYVPEEVETHMQKAIDRGEELEKKWQTMYDQYQQKHPDLHALLEQGRALELDKDWDKDIPEFKPDDGPVATRKASAKIINSFAEHVPYLLGGSADLAASTKTLMEESGYFTKGNYQNRNIAWGVREHGMAAATSGMTLHGGLRAFASTFFIFSDYARPAIRLAALMELPAIYVLTHDSIGLGGDGPTHQPVEHLASFRAMPNIFVFRPADANEVAYTWRAVLKRKEGPSMMVLTRQNVPIVNRSKYASAQGVMKGAYILSNEKGDTPDAVLMATGSEVSLALEAQEKLRDMNIDSRVVSMPCWELFKEQDEAYRNEVFPPKVKARTAVEAGASLGWKEWVGDSGTVVSVERFGSSAPYQENFKHYGFTVDNVIDHVKRSIEQSKS</sequence>
<comment type="subunit">
    <text evidence="4 17">Homodimer.</text>
</comment>
<feature type="binding site" evidence="14">
    <location>
        <position position="188"/>
    </location>
    <ligand>
        <name>thiamine diphosphate</name>
        <dbReference type="ChEBI" id="CHEBI:58937"/>
    </ligand>
</feature>
<feature type="binding site" evidence="13">
    <location>
        <position position="29"/>
    </location>
    <ligand>
        <name>substrate</name>
    </ligand>
</feature>